<name>A0A1G2BW15_9BACT</name>
<dbReference type="EMBL" id="MHKQ01000026">
    <property type="protein sequence ID" value="OGY93238.1"/>
    <property type="molecule type" value="Genomic_DNA"/>
</dbReference>
<comment type="caution">
    <text evidence="1">The sequence shown here is derived from an EMBL/GenBank/DDBJ whole genome shotgun (WGS) entry which is preliminary data.</text>
</comment>
<proteinExistence type="predicted"/>
<evidence type="ECO:0000313" key="1">
    <source>
        <dbReference type="EMBL" id="OGY93238.1"/>
    </source>
</evidence>
<dbReference type="AlphaFoldDB" id="A0A1G2BW15"/>
<organism evidence="1 2">
    <name type="scientific">Candidatus Komeilibacteria bacterium RIFOXYC1_FULL_37_11</name>
    <dbReference type="NCBI Taxonomy" id="1798555"/>
    <lineage>
        <taxon>Bacteria</taxon>
        <taxon>Candidatus Komeiliibacteriota</taxon>
    </lineage>
</organism>
<protein>
    <recommendedName>
        <fullName evidence="3">Polymerase nucleotidyl transferase domain-containing protein</fullName>
    </recommendedName>
</protein>
<gene>
    <name evidence="1" type="ORF">A2406_03440</name>
</gene>
<evidence type="ECO:0000313" key="2">
    <source>
        <dbReference type="Proteomes" id="UP000177626"/>
    </source>
</evidence>
<reference evidence="1 2" key="1">
    <citation type="journal article" date="2016" name="Nat. Commun.">
        <title>Thousands of microbial genomes shed light on interconnected biogeochemical processes in an aquifer system.</title>
        <authorList>
            <person name="Anantharaman K."/>
            <person name="Brown C.T."/>
            <person name="Hug L.A."/>
            <person name="Sharon I."/>
            <person name="Castelle C.J."/>
            <person name="Probst A.J."/>
            <person name="Thomas B.C."/>
            <person name="Singh A."/>
            <person name="Wilkins M.J."/>
            <person name="Karaoz U."/>
            <person name="Brodie E.L."/>
            <person name="Williams K.H."/>
            <person name="Hubbard S.S."/>
            <person name="Banfield J.F."/>
        </authorList>
    </citation>
    <scope>NUCLEOTIDE SEQUENCE [LARGE SCALE GENOMIC DNA]</scope>
</reference>
<sequence>MSDLEKAILKTIAFFDIFSYPLTASEIWKWLYKPQGKYLLSDIREALETSYVLKDLLVSQEGFYSLKGRSHIYMRRKQNNNLAERKFRKVIYLSKIYRFIPFVKMVAVCNSLGYSNAGEKSDIDLFIISRRGTIWLARFFTILIVKFLGMRPTEDSKKDAFCLSFFIDQDYLNILHSRMGTDDVYYPYWISNLIPVYDPDNLYEKFLEANSWYKDYLPNAYANEFSKEVKTSKLSNVFSQLFLFCFHPPFLRRFIYNFYRGLQIKIIDKNLKSLINIDTRVIVNERMLKFYSNDNRELFAKSWRERVRKLVKN</sequence>
<evidence type="ECO:0008006" key="3">
    <source>
        <dbReference type="Google" id="ProtNLM"/>
    </source>
</evidence>
<accession>A0A1G2BW15</accession>
<dbReference type="Proteomes" id="UP000177626">
    <property type="component" value="Unassembled WGS sequence"/>
</dbReference>